<keyword evidence="2" id="KW-1185">Reference proteome</keyword>
<dbReference type="Proteomes" id="UP000694392">
    <property type="component" value="Unplaced"/>
</dbReference>
<dbReference type="OMA" id="ENGSCFT"/>
<reference evidence="1" key="2">
    <citation type="submission" date="2025-09" db="UniProtKB">
        <authorList>
            <consortium name="Ensembl"/>
        </authorList>
    </citation>
    <scope>IDENTIFICATION</scope>
</reference>
<evidence type="ECO:0000313" key="1">
    <source>
        <dbReference type="Ensembl" id="ENSSPUP00000021902.1"/>
    </source>
</evidence>
<sequence length="66" mass="7758">MPSCEPVPPADCLPAKTFRSYFPRCHRTYSCVHCRAHLAKHDELISKGWWRKNWVLSQSEGSKQWL</sequence>
<proteinExistence type="predicted"/>
<evidence type="ECO:0000313" key="2">
    <source>
        <dbReference type="Proteomes" id="UP000694392"/>
    </source>
</evidence>
<accession>A0A8D0LB32</accession>
<reference evidence="1" key="1">
    <citation type="submission" date="2025-08" db="UniProtKB">
        <authorList>
            <consortium name="Ensembl"/>
        </authorList>
    </citation>
    <scope>IDENTIFICATION</scope>
</reference>
<organism evidence="1 2">
    <name type="scientific">Sphenodon punctatus</name>
    <name type="common">Tuatara</name>
    <name type="synonym">Hatteria punctata</name>
    <dbReference type="NCBI Taxonomy" id="8508"/>
    <lineage>
        <taxon>Eukaryota</taxon>
        <taxon>Metazoa</taxon>
        <taxon>Chordata</taxon>
        <taxon>Craniata</taxon>
        <taxon>Vertebrata</taxon>
        <taxon>Euteleostomi</taxon>
        <taxon>Lepidosauria</taxon>
        <taxon>Sphenodontia</taxon>
        <taxon>Sphenodontidae</taxon>
        <taxon>Sphenodon</taxon>
    </lineage>
</organism>
<dbReference type="AlphaFoldDB" id="A0A8D0LB32"/>
<protein>
    <submittedName>
        <fullName evidence="1">Uncharacterized protein</fullName>
    </submittedName>
</protein>
<name>A0A8D0LB32_SPHPU</name>
<dbReference type="Ensembl" id="ENSSPUT00000023335.1">
    <property type="protein sequence ID" value="ENSSPUP00000021902.1"/>
    <property type="gene ID" value="ENSSPUG00000016805.1"/>
</dbReference>
<dbReference type="GeneTree" id="ENSGT00960000192683"/>